<proteinExistence type="predicted"/>
<reference evidence="2 3" key="1">
    <citation type="journal article" date="2011" name="Nat. Biotechnol.">
        <title>Comparative genomic analysis of the thermophilic biomass-degrading fungi Myceliophthora thermophila and Thielavia terrestris.</title>
        <authorList>
            <person name="Berka R.M."/>
            <person name="Grigoriev I.V."/>
            <person name="Otillar R."/>
            <person name="Salamov A."/>
            <person name="Grimwood J."/>
            <person name="Reid I."/>
            <person name="Ishmael N."/>
            <person name="John T."/>
            <person name="Darmond C."/>
            <person name="Moisan M.-C."/>
            <person name="Henrissat B."/>
            <person name="Coutinho P.M."/>
            <person name="Lombard V."/>
            <person name="Natvig D.O."/>
            <person name="Lindquist E."/>
            <person name="Schmutz J."/>
            <person name="Lucas S."/>
            <person name="Harris P."/>
            <person name="Powlowski J."/>
            <person name="Bellemare A."/>
            <person name="Taylor D."/>
            <person name="Butler G."/>
            <person name="de Vries R.P."/>
            <person name="Allijn I.E."/>
            <person name="van den Brink J."/>
            <person name="Ushinsky S."/>
            <person name="Storms R."/>
            <person name="Powell A.J."/>
            <person name="Paulsen I.T."/>
            <person name="Elbourne L.D.H."/>
            <person name="Baker S.E."/>
            <person name="Magnuson J."/>
            <person name="LaBoissiere S."/>
            <person name="Clutterbuck A.J."/>
            <person name="Martinez D."/>
            <person name="Wogulis M."/>
            <person name="de Leon A.L."/>
            <person name="Rey M.W."/>
            <person name="Tsang A."/>
        </authorList>
    </citation>
    <scope>NUCLEOTIDE SEQUENCE [LARGE SCALE GENOMIC DNA]</scope>
    <source>
        <strain evidence="3">ATCC 42464 / BCRC 31852 / DSM 1799</strain>
    </source>
</reference>
<dbReference type="EMBL" id="CP003006">
    <property type="protein sequence ID" value="AEO59748.1"/>
    <property type="molecule type" value="Genomic_DNA"/>
</dbReference>
<dbReference type="Proteomes" id="UP000007322">
    <property type="component" value="Chromosome 5"/>
</dbReference>
<dbReference type="InParanoid" id="G2QJJ1"/>
<feature type="region of interest" description="Disordered" evidence="1">
    <location>
        <begin position="1"/>
        <end position="33"/>
    </location>
</feature>
<dbReference type="HOGENOM" id="CLU_2005480_0_0_1"/>
<accession>G2QJJ1</accession>
<feature type="compositionally biased region" description="Polar residues" evidence="1">
    <location>
        <begin position="83"/>
        <end position="95"/>
    </location>
</feature>
<sequence>MSHVNGQGSPDPRNAPAFPARSRQAGLAVEDDKKRALRERVEVLEAQDLDQLERDLKGFSDAFNRRLQALVNENRPVNPRSAEPQSQLTDHNSPFGSEVITQPRRCSAHFCVAAPTNLPMRLEG</sequence>
<evidence type="ECO:0000313" key="3">
    <source>
        <dbReference type="Proteomes" id="UP000007322"/>
    </source>
</evidence>
<dbReference type="eggNOG" id="ENOG502RMX3">
    <property type="taxonomic scope" value="Eukaryota"/>
</dbReference>
<dbReference type="KEGG" id="mtm:MYCTH_2308263"/>
<evidence type="ECO:0000313" key="2">
    <source>
        <dbReference type="EMBL" id="AEO59748.1"/>
    </source>
</evidence>
<protein>
    <submittedName>
        <fullName evidence="2">Uncharacterized protein</fullName>
    </submittedName>
</protein>
<dbReference type="VEuPathDB" id="FungiDB:MYCTH_2308263"/>
<keyword evidence="3" id="KW-1185">Reference proteome</keyword>
<organism evidence="2 3">
    <name type="scientific">Thermothelomyces thermophilus (strain ATCC 42464 / BCRC 31852 / DSM 1799)</name>
    <name type="common">Sporotrichum thermophile</name>
    <dbReference type="NCBI Taxonomy" id="573729"/>
    <lineage>
        <taxon>Eukaryota</taxon>
        <taxon>Fungi</taxon>
        <taxon>Dikarya</taxon>
        <taxon>Ascomycota</taxon>
        <taxon>Pezizomycotina</taxon>
        <taxon>Sordariomycetes</taxon>
        <taxon>Sordariomycetidae</taxon>
        <taxon>Sordariales</taxon>
        <taxon>Chaetomiaceae</taxon>
        <taxon>Thermothelomyces</taxon>
    </lineage>
</organism>
<evidence type="ECO:0000256" key="1">
    <source>
        <dbReference type="SAM" id="MobiDB-lite"/>
    </source>
</evidence>
<feature type="region of interest" description="Disordered" evidence="1">
    <location>
        <begin position="73"/>
        <end position="98"/>
    </location>
</feature>
<dbReference type="GeneID" id="11506943"/>
<name>G2QJJ1_THET4</name>
<dbReference type="AlphaFoldDB" id="G2QJJ1"/>
<gene>
    <name evidence="2" type="ORF">MYCTH_2308263</name>
</gene>
<dbReference type="RefSeq" id="XP_003664993.1">
    <property type="nucleotide sequence ID" value="XM_003664945.1"/>
</dbReference>